<proteinExistence type="predicted"/>
<evidence type="ECO:0000313" key="2">
    <source>
        <dbReference type="Proteomes" id="UP001163321"/>
    </source>
</evidence>
<accession>A0ACC0WPF2</accession>
<dbReference type="Proteomes" id="UP001163321">
    <property type="component" value="Chromosome 10"/>
</dbReference>
<sequence>MAPKNPRILALFDVDGTLTVARKTATIEMLERLQKLRESITIGVVGGSDLVKQKEQLGEDGVNPFMYPRLTCRRLVIHTFDYSFSENGLVAYHNGKLVGETNLKSHYTNEQINRLVNFCLRYIAELDIPVKRGTFIEFRMGMINVSPIGRNCSQEERDAFEQYDQIHKIRATFVEKLQAEFPDYELTFSIGGQGWDKTFCLRYLDAKDYDEIHFFGDKTSKGGNDYEIYTSERTIGHSVKSPDETIQLLNQLFP</sequence>
<name>A0ACC0WPF2_9STRA</name>
<comment type="caution">
    <text evidence="1">The sequence shown here is derived from an EMBL/GenBank/DDBJ whole genome shotgun (WGS) entry which is preliminary data.</text>
</comment>
<gene>
    <name evidence="1" type="ORF">PsorP6_015683</name>
</gene>
<reference evidence="1 2" key="1">
    <citation type="journal article" date="2022" name="bioRxiv">
        <title>The genome of the oomycete Peronosclerospora sorghi, a cosmopolitan pathogen of maize and sorghum, is inflated with dispersed pseudogenes.</title>
        <authorList>
            <person name="Fletcher K."/>
            <person name="Martin F."/>
            <person name="Isakeit T."/>
            <person name="Cavanaugh K."/>
            <person name="Magill C."/>
            <person name="Michelmore R."/>
        </authorList>
    </citation>
    <scope>NUCLEOTIDE SEQUENCE [LARGE SCALE GENOMIC DNA]</scope>
    <source>
        <strain evidence="1">P6</strain>
    </source>
</reference>
<protein>
    <submittedName>
        <fullName evidence="1">Uncharacterized protein</fullName>
    </submittedName>
</protein>
<organism evidence="1 2">
    <name type="scientific">Peronosclerospora sorghi</name>
    <dbReference type="NCBI Taxonomy" id="230839"/>
    <lineage>
        <taxon>Eukaryota</taxon>
        <taxon>Sar</taxon>
        <taxon>Stramenopiles</taxon>
        <taxon>Oomycota</taxon>
        <taxon>Peronosporomycetes</taxon>
        <taxon>Peronosporales</taxon>
        <taxon>Peronosporaceae</taxon>
        <taxon>Peronosclerospora</taxon>
    </lineage>
</organism>
<keyword evidence="2" id="KW-1185">Reference proteome</keyword>
<evidence type="ECO:0000313" key="1">
    <source>
        <dbReference type="EMBL" id="KAI9919910.1"/>
    </source>
</evidence>
<dbReference type="EMBL" id="CM047589">
    <property type="protein sequence ID" value="KAI9919910.1"/>
    <property type="molecule type" value="Genomic_DNA"/>
</dbReference>